<dbReference type="AlphaFoldDB" id="A0A4R6APV2"/>
<sequence>MGTVMSLWPVLPFHPEETLLSYSDRLAMLHTGRGMDRLLRDIGINTEHFTSGREAAVARFAEAVGLPLEALQQASIRVSQRVASFRGEDISKSFLSPRAARYCPACLEEEGHRTDRRFRLIWGFRHVARCERHSLWLVNSPCANETNLRLALGTSPLGAALSVSSETPDYLKWLRTRLHFGPRLGASWMDDQTTEQVLAASEMLGGILQHGHKVALRKLTPGETEEATDIGFSIYCEGPAAIEEALDTIRRNSSATAVQAGPLAYYGKLFEWLDRRSNALDPGPIRDILRNHIVKHSAIEPGTKVLGVEIAERRYHTLHSLSATVGVERPRLSRLLKKLGEIPEEATELESGNMLFEAARTVPLIEAFSTAIPLQDVPLYLGATRRQVDILYRVGIVKPLIPRTGRGSVRHIVFARSQLDVLLDRIAELPKLDDIDEAKFLPISFACQRGAGRFEDLFCKIIDLQIPGFRRSGKVGIGAIYVDVETQTLKKKSI</sequence>
<keyword evidence="3" id="KW-1185">Reference proteome</keyword>
<dbReference type="Pfam" id="PF06527">
    <property type="entry name" value="TniQ"/>
    <property type="match status" value="1"/>
</dbReference>
<evidence type="ECO:0000313" key="3">
    <source>
        <dbReference type="Proteomes" id="UP000294562"/>
    </source>
</evidence>
<evidence type="ECO:0000313" key="2">
    <source>
        <dbReference type="EMBL" id="TDL84618.1"/>
    </source>
</evidence>
<accession>A0A4R6APV2</accession>
<organism evidence="2 3">
    <name type="scientific">Meridianimarinicoccus aquatilis</name>
    <dbReference type="NCBI Taxonomy" id="2552766"/>
    <lineage>
        <taxon>Bacteria</taxon>
        <taxon>Pseudomonadati</taxon>
        <taxon>Pseudomonadota</taxon>
        <taxon>Alphaproteobacteria</taxon>
        <taxon>Rhodobacterales</taxon>
        <taxon>Paracoccaceae</taxon>
        <taxon>Meridianimarinicoccus</taxon>
    </lineage>
</organism>
<gene>
    <name evidence="2" type="ORF">E2L05_17560</name>
</gene>
<dbReference type="Proteomes" id="UP000294562">
    <property type="component" value="Unassembled WGS sequence"/>
</dbReference>
<feature type="domain" description="TniQ" evidence="1">
    <location>
        <begin position="11"/>
        <end position="135"/>
    </location>
</feature>
<comment type="caution">
    <text evidence="2">The sequence shown here is derived from an EMBL/GenBank/DDBJ whole genome shotgun (WGS) entry which is preliminary data.</text>
</comment>
<reference evidence="2 3" key="1">
    <citation type="submission" date="2019-03" db="EMBL/GenBank/DDBJ databases">
        <title>Rhodobacteraceae bacterium SM1902, a new member of the family Rhodobacteraceae isolated from Yantai.</title>
        <authorList>
            <person name="Sun Y."/>
        </authorList>
    </citation>
    <scope>NUCLEOTIDE SEQUENCE [LARGE SCALE GENOMIC DNA]</scope>
    <source>
        <strain evidence="2 3">SM1902</strain>
    </source>
</reference>
<dbReference type="OrthoDB" id="7595282at2"/>
<evidence type="ECO:0000259" key="1">
    <source>
        <dbReference type="Pfam" id="PF06527"/>
    </source>
</evidence>
<protein>
    <recommendedName>
        <fullName evidence="1">TniQ domain-containing protein</fullName>
    </recommendedName>
</protein>
<proteinExistence type="predicted"/>
<name>A0A4R6APV2_9RHOB</name>
<dbReference type="EMBL" id="SMZO01000061">
    <property type="protein sequence ID" value="TDL84618.1"/>
    <property type="molecule type" value="Genomic_DNA"/>
</dbReference>
<dbReference type="InterPro" id="IPR009492">
    <property type="entry name" value="TniQ"/>
</dbReference>